<keyword evidence="1" id="KW-0472">Membrane</keyword>
<keyword evidence="3" id="KW-1185">Reference proteome</keyword>
<dbReference type="AlphaFoldDB" id="A0A165CQL1"/>
<organism evidence="2 3">
    <name type="scientific">Calocera cornea HHB12733</name>
    <dbReference type="NCBI Taxonomy" id="1353952"/>
    <lineage>
        <taxon>Eukaryota</taxon>
        <taxon>Fungi</taxon>
        <taxon>Dikarya</taxon>
        <taxon>Basidiomycota</taxon>
        <taxon>Agaricomycotina</taxon>
        <taxon>Dacrymycetes</taxon>
        <taxon>Dacrymycetales</taxon>
        <taxon>Dacrymycetaceae</taxon>
        <taxon>Calocera</taxon>
    </lineage>
</organism>
<gene>
    <name evidence="2" type="ORF">CALCODRAFT_488112</name>
</gene>
<dbReference type="Proteomes" id="UP000076842">
    <property type="component" value="Unassembled WGS sequence"/>
</dbReference>
<reference evidence="2 3" key="1">
    <citation type="journal article" date="2016" name="Mol. Biol. Evol.">
        <title>Comparative Genomics of Early-Diverging Mushroom-Forming Fungi Provides Insights into the Origins of Lignocellulose Decay Capabilities.</title>
        <authorList>
            <person name="Nagy L.G."/>
            <person name="Riley R."/>
            <person name="Tritt A."/>
            <person name="Adam C."/>
            <person name="Daum C."/>
            <person name="Floudas D."/>
            <person name="Sun H."/>
            <person name="Yadav J.S."/>
            <person name="Pangilinan J."/>
            <person name="Larsson K.H."/>
            <person name="Matsuura K."/>
            <person name="Barry K."/>
            <person name="Labutti K."/>
            <person name="Kuo R."/>
            <person name="Ohm R.A."/>
            <person name="Bhattacharya S.S."/>
            <person name="Shirouzu T."/>
            <person name="Yoshinaga Y."/>
            <person name="Martin F.M."/>
            <person name="Grigoriev I.V."/>
            <person name="Hibbett D.S."/>
        </authorList>
    </citation>
    <scope>NUCLEOTIDE SEQUENCE [LARGE SCALE GENOMIC DNA]</scope>
    <source>
        <strain evidence="2 3">HHB12733</strain>
    </source>
</reference>
<dbReference type="OrthoDB" id="2538110at2759"/>
<sequence length="111" mass="12502">MPANDYEPVSTVTDDDATDLQVVDERFHQPSVPWWKRVLLVLFILLLAGLVWLLKDVGRSLSPKVVYADRYSAEFKYRPAASPIITETLNGGRTLLVRGALPAATRRHNEL</sequence>
<dbReference type="InParanoid" id="A0A165CQL1"/>
<keyword evidence="1" id="KW-0812">Transmembrane</keyword>
<dbReference type="EMBL" id="KV424120">
    <property type="protein sequence ID" value="KZT51206.1"/>
    <property type="molecule type" value="Genomic_DNA"/>
</dbReference>
<feature type="transmembrane region" description="Helical" evidence="1">
    <location>
        <begin position="34"/>
        <end position="54"/>
    </location>
</feature>
<name>A0A165CQL1_9BASI</name>
<evidence type="ECO:0000313" key="2">
    <source>
        <dbReference type="EMBL" id="KZT51206.1"/>
    </source>
</evidence>
<protein>
    <submittedName>
        <fullName evidence="2">Uncharacterized protein</fullName>
    </submittedName>
</protein>
<dbReference type="STRING" id="1353952.A0A165CQL1"/>
<evidence type="ECO:0000256" key="1">
    <source>
        <dbReference type="SAM" id="Phobius"/>
    </source>
</evidence>
<proteinExistence type="predicted"/>
<keyword evidence="1" id="KW-1133">Transmembrane helix</keyword>
<accession>A0A165CQL1</accession>
<evidence type="ECO:0000313" key="3">
    <source>
        <dbReference type="Proteomes" id="UP000076842"/>
    </source>
</evidence>